<evidence type="ECO:0000256" key="6">
    <source>
        <dbReference type="ARBA" id="ARBA00022970"/>
    </source>
</evidence>
<feature type="transmembrane region" description="Helical" evidence="9">
    <location>
        <begin position="444"/>
        <end position="461"/>
    </location>
</feature>
<evidence type="ECO:0000256" key="7">
    <source>
        <dbReference type="ARBA" id="ARBA00022989"/>
    </source>
</evidence>
<comment type="subcellular location">
    <subcellularLocation>
        <location evidence="9">Cell inner membrane</location>
        <topology evidence="9">Multi-pass membrane protein</topology>
    </subcellularLocation>
    <subcellularLocation>
        <location evidence="1">Cell membrane</location>
        <topology evidence="1">Multi-pass membrane protein</topology>
    </subcellularLocation>
</comment>
<feature type="transmembrane region" description="Helical" evidence="9">
    <location>
        <begin position="266"/>
        <end position="285"/>
    </location>
</feature>
<dbReference type="AlphaFoldDB" id="A0A1R4ED79"/>
<proteinExistence type="inferred from homology"/>
<keyword evidence="5 9" id="KW-0812">Transmembrane</keyword>
<evidence type="ECO:0000256" key="4">
    <source>
        <dbReference type="ARBA" id="ARBA00022475"/>
    </source>
</evidence>
<evidence type="ECO:0000256" key="9">
    <source>
        <dbReference type="RuleBase" id="RU362122"/>
    </source>
</evidence>
<evidence type="ECO:0000313" key="11">
    <source>
        <dbReference type="EMBL" id="SJM36444.1"/>
    </source>
</evidence>
<feature type="transmembrane region" description="Helical" evidence="9">
    <location>
        <begin position="46"/>
        <end position="69"/>
    </location>
</feature>
<dbReference type="GO" id="GO:0015190">
    <property type="term" value="F:L-leucine transmembrane transporter activity"/>
    <property type="evidence" value="ECO:0007669"/>
    <property type="project" value="TreeGrafter"/>
</dbReference>
<keyword evidence="3 9" id="KW-0813">Transport</keyword>
<feature type="transmembrane region" description="Helical" evidence="9">
    <location>
        <begin position="156"/>
        <end position="177"/>
    </location>
</feature>
<feature type="transmembrane region" description="Helical" evidence="9">
    <location>
        <begin position="81"/>
        <end position="104"/>
    </location>
</feature>
<feature type="transmembrane region" description="Helical" evidence="9">
    <location>
        <begin position="197"/>
        <end position="220"/>
    </location>
</feature>
<gene>
    <name evidence="11" type="primary">brnQ</name>
    <name evidence="11" type="ORF">A1019T_00405</name>
</gene>
<feature type="transmembrane region" description="Helical" evidence="9">
    <location>
        <begin position="124"/>
        <end position="144"/>
    </location>
</feature>
<evidence type="ECO:0000256" key="8">
    <source>
        <dbReference type="ARBA" id="ARBA00023136"/>
    </source>
</evidence>
<dbReference type="OrthoDB" id="9783920at2"/>
<feature type="transmembrane region" description="Helical" evidence="9">
    <location>
        <begin position="314"/>
        <end position="334"/>
    </location>
</feature>
<accession>A0A1R4ED79</accession>
<evidence type="ECO:0000256" key="2">
    <source>
        <dbReference type="ARBA" id="ARBA00008540"/>
    </source>
</evidence>
<feature type="transmembrane region" description="Helical" evidence="9">
    <location>
        <begin position="16"/>
        <end position="34"/>
    </location>
</feature>
<keyword evidence="6 9" id="KW-0029">Amino-acid transport</keyword>
<dbReference type="GO" id="GO:0015818">
    <property type="term" value="P:isoleucine transport"/>
    <property type="evidence" value="ECO:0007669"/>
    <property type="project" value="TreeGrafter"/>
</dbReference>
<feature type="transmembrane region" description="Helical" evidence="9">
    <location>
        <begin position="346"/>
        <end position="365"/>
    </location>
</feature>
<evidence type="ECO:0000256" key="5">
    <source>
        <dbReference type="ARBA" id="ARBA00022692"/>
    </source>
</evidence>
<dbReference type="GO" id="GO:0015188">
    <property type="term" value="F:L-isoleucine transmembrane transporter activity"/>
    <property type="evidence" value="ECO:0007669"/>
    <property type="project" value="TreeGrafter"/>
</dbReference>
<dbReference type="RefSeq" id="WP_077447852.1">
    <property type="nucleotide sequence ID" value="NZ_FUGD01000046.1"/>
</dbReference>
<comment type="function">
    <text evidence="9">Component of the transport system for branched-chain amino acids.</text>
</comment>
<dbReference type="InterPro" id="IPR004685">
    <property type="entry name" value="Brnchd-chn_aa_trnsp_Livcs"/>
</dbReference>
<evidence type="ECO:0000256" key="10">
    <source>
        <dbReference type="SAM" id="MobiDB-lite"/>
    </source>
</evidence>
<evidence type="ECO:0000313" key="12">
    <source>
        <dbReference type="Proteomes" id="UP000188169"/>
    </source>
</evidence>
<dbReference type="GO" id="GO:0015820">
    <property type="term" value="P:L-leucine transport"/>
    <property type="evidence" value="ECO:0007669"/>
    <property type="project" value="TreeGrafter"/>
</dbReference>
<dbReference type="PANTHER" id="PTHR30588">
    <property type="entry name" value="BRANCHED-CHAIN AMINO ACID TRANSPORT SYSTEM 2 CARRIER PROTEIN"/>
    <property type="match status" value="1"/>
</dbReference>
<feature type="compositionally biased region" description="Polar residues" evidence="10">
    <location>
        <begin position="227"/>
        <end position="237"/>
    </location>
</feature>
<dbReference type="Proteomes" id="UP000188169">
    <property type="component" value="Unassembled WGS sequence"/>
</dbReference>
<comment type="similarity">
    <text evidence="2 9">Belongs to the branched chain amino acid transporter family.</text>
</comment>
<evidence type="ECO:0000256" key="3">
    <source>
        <dbReference type="ARBA" id="ARBA00022448"/>
    </source>
</evidence>
<keyword evidence="4" id="KW-1003">Cell membrane</keyword>
<feature type="transmembrane region" description="Helical" evidence="9">
    <location>
        <begin position="403"/>
        <end position="424"/>
    </location>
</feature>
<dbReference type="EMBL" id="FUGD01000046">
    <property type="protein sequence ID" value="SJM36444.1"/>
    <property type="molecule type" value="Genomic_DNA"/>
</dbReference>
<feature type="transmembrane region" description="Helical" evidence="9">
    <location>
        <begin position="371"/>
        <end position="391"/>
    </location>
</feature>
<organism evidence="11 12">
    <name type="scientific">Psychrobacter pasteurii</name>
    <dbReference type="NCBI Taxonomy" id="1945520"/>
    <lineage>
        <taxon>Bacteria</taxon>
        <taxon>Pseudomonadati</taxon>
        <taxon>Pseudomonadota</taxon>
        <taxon>Gammaproteobacteria</taxon>
        <taxon>Moraxellales</taxon>
        <taxon>Moraxellaceae</taxon>
        <taxon>Psychrobacter</taxon>
    </lineage>
</organism>
<keyword evidence="7 9" id="KW-1133">Transmembrane helix</keyword>
<dbReference type="PANTHER" id="PTHR30588:SF0">
    <property type="entry name" value="BRANCHED-CHAIN AMINO ACID PERMEASE BRNQ"/>
    <property type="match status" value="1"/>
</dbReference>
<keyword evidence="12" id="KW-1185">Reference proteome</keyword>
<feature type="region of interest" description="Disordered" evidence="10">
    <location>
        <begin position="226"/>
        <end position="251"/>
    </location>
</feature>
<dbReference type="NCBIfam" id="TIGR00796">
    <property type="entry name" value="livcs"/>
    <property type="match status" value="1"/>
</dbReference>
<dbReference type="STRING" id="1945520.A1019T_00405"/>
<dbReference type="Pfam" id="PF05525">
    <property type="entry name" value="Branch_AA_trans"/>
    <property type="match status" value="1"/>
</dbReference>
<evidence type="ECO:0000256" key="1">
    <source>
        <dbReference type="ARBA" id="ARBA00004651"/>
    </source>
</evidence>
<keyword evidence="8 9" id="KW-0472">Membrane</keyword>
<dbReference type="GO" id="GO:0005304">
    <property type="term" value="F:L-valine transmembrane transporter activity"/>
    <property type="evidence" value="ECO:0007669"/>
    <property type="project" value="TreeGrafter"/>
</dbReference>
<sequence>MGKQTPEAQPSKASPLFLGFMLLSFFFGAGNLIFPPMLGMNSGSNFTPAVIGFIATAIALPLLSLIVVAKSPDGLLGVGRRVHAVFAYIFAILVYLSIGVMYGIPRAANVGYEMGFQQFVNLPNNTGLVVYVVVFFSICYLSSIKSGRLIDFIGKFLTPILLVFIALLCGLAIFNLTPGTQAPTEQFATSPLSAGIIEGYFTLDALAGLAFGSVLSASIIEAMRPKTPNTGKQTSAGDSVEPLSSSPSVDKPVSDKQLVKIMIQSSLVAGFFLGLVYLGLAWVGVSMYRPEGYDNGAVLLSSAATLLMGNLGNVVLGMIVILACLTTCIGLINACSSFAQSLFPKISYKSYVLVFTVAGAVLSNLGLEPILAIAVPIMMFLYPISIALVLLSLMHPLIAHRPLTYVLGVGTATLLAFNDMLASIVSSPLPWQSLIDTLPLSEMGLGWIVPTIVMALIGFVAKRSDNAIA</sequence>
<dbReference type="GO" id="GO:0005886">
    <property type="term" value="C:plasma membrane"/>
    <property type="evidence" value="ECO:0007669"/>
    <property type="project" value="UniProtKB-SubCell"/>
</dbReference>
<reference evidence="12" key="1">
    <citation type="submission" date="2017-02" db="EMBL/GenBank/DDBJ databases">
        <authorList>
            <person name="Mornico D."/>
        </authorList>
    </citation>
    <scope>NUCLEOTIDE SEQUENCE [LARGE SCALE GENOMIC DNA]</scope>
</reference>
<name>A0A1R4ED79_9GAMM</name>
<protein>
    <recommendedName>
        <fullName evidence="9">Branched-chain amino acid transport system carrier protein</fullName>
    </recommendedName>
</protein>